<keyword evidence="2" id="KW-1185">Reference proteome</keyword>
<sequence length="133" mass="15196">MKTLLVEVSGGMLEWPSDVPNDAWFLAYTHSELLLKKGPEPLHPARLYEAWAFDGTASWHLWQREDQWICTKYDADTADKRLVMEGRQVLSDTAIKKLASVQVNARYLVIHELIEFDEDGQAFVAYSCPINLA</sequence>
<gene>
    <name evidence="1" type="ordered locus">Theco_3118</name>
</gene>
<reference evidence="2" key="1">
    <citation type="submission" date="2012-01" db="EMBL/GenBank/DDBJ databases">
        <title>Complete sequence of chromosome of Thermobacillus composti KWC4.</title>
        <authorList>
            <person name="Lucas S."/>
            <person name="Han J."/>
            <person name="Lapidus A."/>
            <person name="Cheng J.-F."/>
            <person name="Goodwin L."/>
            <person name="Pitluck S."/>
            <person name="Peters L."/>
            <person name="Ovchinnikova G."/>
            <person name="Teshima H."/>
            <person name="Detter J.C."/>
            <person name="Han C."/>
            <person name="Tapia R."/>
            <person name="Land M."/>
            <person name="Hauser L."/>
            <person name="Kyrpides N."/>
            <person name="Ivanova N."/>
            <person name="Pagani I."/>
            <person name="Anderson I."/>
            <person name="Woyke T."/>
        </authorList>
    </citation>
    <scope>NUCLEOTIDE SEQUENCE [LARGE SCALE GENOMIC DNA]</scope>
    <source>
        <strain evidence="2">DSM 18247 / JCM 13945 / KWC4</strain>
    </source>
</reference>
<dbReference type="KEGG" id="tco:Theco_3118"/>
<dbReference type="HOGENOM" id="CLU_1905770_0_0_9"/>
<dbReference type="RefSeq" id="WP_015255911.1">
    <property type="nucleotide sequence ID" value="NC_019897.1"/>
</dbReference>
<accession>L0EHQ8</accession>
<dbReference type="Proteomes" id="UP000010795">
    <property type="component" value="Chromosome"/>
</dbReference>
<evidence type="ECO:0000313" key="1">
    <source>
        <dbReference type="EMBL" id="AGA59174.1"/>
    </source>
</evidence>
<proteinExistence type="predicted"/>
<dbReference type="STRING" id="717605.Theco_3118"/>
<name>L0EHQ8_THECK</name>
<organism evidence="1 2">
    <name type="scientific">Thermobacillus composti (strain DSM 18247 / JCM 13945 / KWC4)</name>
    <dbReference type="NCBI Taxonomy" id="717605"/>
    <lineage>
        <taxon>Bacteria</taxon>
        <taxon>Bacillati</taxon>
        <taxon>Bacillota</taxon>
        <taxon>Bacilli</taxon>
        <taxon>Bacillales</taxon>
        <taxon>Paenibacillaceae</taxon>
        <taxon>Thermobacillus</taxon>
    </lineage>
</organism>
<dbReference type="EMBL" id="CP003255">
    <property type="protein sequence ID" value="AGA59174.1"/>
    <property type="molecule type" value="Genomic_DNA"/>
</dbReference>
<evidence type="ECO:0000313" key="2">
    <source>
        <dbReference type="Proteomes" id="UP000010795"/>
    </source>
</evidence>
<dbReference type="AlphaFoldDB" id="L0EHQ8"/>
<protein>
    <submittedName>
        <fullName evidence="1">Uncharacterized protein</fullName>
    </submittedName>
</protein>